<accession>A0A1H2L5G8</accession>
<dbReference type="InterPro" id="IPR037914">
    <property type="entry name" value="SpoVT-AbrB_sf"/>
</dbReference>
<dbReference type="OrthoDB" id="33406at2"/>
<dbReference type="PROSITE" id="PS51740">
    <property type="entry name" value="SPOVT_ABRB"/>
    <property type="match status" value="1"/>
</dbReference>
<evidence type="ECO:0000259" key="2">
    <source>
        <dbReference type="PROSITE" id="PS51740"/>
    </source>
</evidence>
<evidence type="ECO:0000313" key="3">
    <source>
        <dbReference type="EMBL" id="SDU76054.1"/>
    </source>
</evidence>
<protein>
    <submittedName>
        <fullName evidence="3">Looped-hinge helix DNA binding domain-containing protein, AbrB family</fullName>
    </submittedName>
</protein>
<dbReference type="GO" id="GO:0003677">
    <property type="term" value="F:DNA binding"/>
    <property type="evidence" value="ECO:0007669"/>
    <property type="project" value="UniProtKB-UniRule"/>
</dbReference>
<proteinExistence type="predicted"/>
<name>A0A1H2L5G8_9ACTN</name>
<dbReference type="Gene3D" id="2.10.260.10">
    <property type="match status" value="1"/>
</dbReference>
<evidence type="ECO:0000256" key="1">
    <source>
        <dbReference type="PROSITE-ProRule" id="PRU01076"/>
    </source>
</evidence>
<dbReference type="EMBL" id="LT629791">
    <property type="protein sequence ID" value="SDU76054.1"/>
    <property type="molecule type" value="Genomic_DNA"/>
</dbReference>
<evidence type="ECO:0000313" key="4">
    <source>
        <dbReference type="Proteomes" id="UP000182977"/>
    </source>
</evidence>
<dbReference type="Proteomes" id="UP000182977">
    <property type="component" value="Chromosome I"/>
</dbReference>
<keyword evidence="1" id="KW-0238">DNA-binding</keyword>
<sequence length="77" mass="8388">MRTTIDKAGRLVLPKQLRDRVGMSAGEVDVYVDGAGLRIEPIAGEDVEERDGRLVVPASGTVIDDDLVQALRDADRR</sequence>
<gene>
    <name evidence="3" type="ORF">SAMN04488563_5095</name>
</gene>
<keyword evidence="4" id="KW-1185">Reference proteome</keyword>
<reference evidence="4" key="1">
    <citation type="submission" date="2016-10" db="EMBL/GenBank/DDBJ databases">
        <authorList>
            <person name="Varghese N."/>
            <person name="Submissions S."/>
        </authorList>
    </citation>
    <scope>NUCLEOTIDE SEQUENCE [LARGE SCALE GENOMIC DNA]</scope>
    <source>
        <strain evidence="4">DSM 45079</strain>
    </source>
</reference>
<dbReference type="STRING" id="419479.SAMN04488563_5095"/>
<dbReference type="NCBIfam" id="TIGR01439">
    <property type="entry name" value="lp_hng_hel_AbrB"/>
    <property type="match status" value="1"/>
</dbReference>
<dbReference type="AlphaFoldDB" id="A0A1H2L5G8"/>
<organism evidence="3 4">
    <name type="scientific">Jiangella alkaliphila</name>
    <dbReference type="NCBI Taxonomy" id="419479"/>
    <lineage>
        <taxon>Bacteria</taxon>
        <taxon>Bacillati</taxon>
        <taxon>Actinomycetota</taxon>
        <taxon>Actinomycetes</taxon>
        <taxon>Jiangellales</taxon>
        <taxon>Jiangellaceae</taxon>
        <taxon>Jiangella</taxon>
    </lineage>
</organism>
<dbReference type="SUPFAM" id="SSF89447">
    <property type="entry name" value="AbrB/MazE/MraZ-like"/>
    <property type="match status" value="1"/>
</dbReference>
<dbReference type="RefSeq" id="WP_046767646.1">
    <property type="nucleotide sequence ID" value="NZ_KQ061222.1"/>
</dbReference>
<dbReference type="InterPro" id="IPR007159">
    <property type="entry name" value="SpoVT-AbrB_dom"/>
</dbReference>
<dbReference type="SMART" id="SM00966">
    <property type="entry name" value="SpoVT_AbrB"/>
    <property type="match status" value="1"/>
</dbReference>
<feature type="domain" description="SpoVT-AbrB" evidence="2">
    <location>
        <begin position="1"/>
        <end position="44"/>
    </location>
</feature>